<keyword evidence="8 10" id="KW-0460">Magnesium</keyword>
<evidence type="ECO:0000256" key="3">
    <source>
        <dbReference type="ARBA" id="ARBA00004818"/>
    </source>
</evidence>
<sequence>MTLPMPPQAVLFDLDGTLVDSAPDLVGALQALCAEIGAPPPDAEAVRTVVSAGGRAMLRRGLPQPDEATVERHLPRFLAIYAERIAEATRPYAGIADFLDRLEAEGIAWGIVTNKPGWLARPLVERLGWAGRCAALVSGDCLAAKKPDPLPVLHACGLAAAEPARTWFVGDDRRDIEAGRAAGTPTVAAAWGYLDGGDPATWQADLVIAAPSGLSALLGRTGG</sequence>
<dbReference type="NCBIfam" id="TIGR01549">
    <property type="entry name" value="HAD-SF-IA-v1"/>
    <property type="match status" value="1"/>
</dbReference>
<evidence type="ECO:0000256" key="1">
    <source>
        <dbReference type="ARBA" id="ARBA00000830"/>
    </source>
</evidence>
<evidence type="ECO:0000256" key="7">
    <source>
        <dbReference type="ARBA" id="ARBA00022801"/>
    </source>
</evidence>
<dbReference type="NCBIfam" id="TIGR01509">
    <property type="entry name" value="HAD-SF-IA-v3"/>
    <property type="match status" value="1"/>
</dbReference>
<feature type="binding site" evidence="10">
    <location>
        <position position="15"/>
    </location>
    <ligand>
        <name>Mg(2+)</name>
        <dbReference type="ChEBI" id="CHEBI:18420"/>
    </ligand>
</feature>
<evidence type="ECO:0000256" key="10">
    <source>
        <dbReference type="HAMAP-Rule" id="MF_00495"/>
    </source>
</evidence>
<accession>A0A160DUL9</accession>
<evidence type="ECO:0000256" key="5">
    <source>
        <dbReference type="ARBA" id="ARBA00013078"/>
    </source>
</evidence>
<evidence type="ECO:0000256" key="8">
    <source>
        <dbReference type="ARBA" id="ARBA00022842"/>
    </source>
</evidence>
<dbReference type="PANTHER" id="PTHR43434:SF23">
    <property type="entry name" value="PHOSPHOGLYCOLATE PHOSPHATASE"/>
    <property type="match status" value="1"/>
</dbReference>
<dbReference type="OrthoDB" id="9776368at2"/>
<keyword evidence="7 10" id="KW-0378">Hydrolase</keyword>
<dbReference type="GO" id="GO:0046295">
    <property type="term" value="P:glycolate biosynthetic process"/>
    <property type="evidence" value="ECO:0007669"/>
    <property type="project" value="UniProtKB-UniRule"/>
</dbReference>
<dbReference type="GO" id="GO:0005975">
    <property type="term" value="P:carbohydrate metabolic process"/>
    <property type="evidence" value="ECO:0007669"/>
    <property type="project" value="InterPro"/>
</dbReference>
<dbReference type="SFLD" id="SFLDG01129">
    <property type="entry name" value="C1.5:_HAD__Beta-PGM__Phosphata"/>
    <property type="match status" value="1"/>
</dbReference>
<dbReference type="InterPro" id="IPR023214">
    <property type="entry name" value="HAD_sf"/>
</dbReference>
<comment type="function">
    <text evidence="10">Specifically catalyzes the dephosphorylation of 2-phosphoglycolate. Is involved in the dissimilation of the intracellular 2-phosphoglycolate formed during the DNA repair of 3'-phosphoglycolate ends, a major class of DNA lesions induced by oxidative stress.</text>
</comment>
<dbReference type="InterPro" id="IPR023198">
    <property type="entry name" value="PGP-like_dom2"/>
</dbReference>
<dbReference type="Gene3D" id="3.40.50.1000">
    <property type="entry name" value="HAD superfamily/HAD-like"/>
    <property type="match status" value="1"/>
</dbReference>
<comment type="similarity">
    <text evidence="4 10">Belongs to the HAD-like hydrolase superfamily. CbbY/CbbZ/Gph/YieH family.</text>
</comment>
<dbReference type="Pfam" id="PF13419">
    <property type="entry name" value="HAD_2"/>
    <property type="match status" value="1"/>
</dbReference>
<dbReference type="GO" id="GO:0008967">
    <property type="term" value="F:phosphoglycolate phosphatase activity"/>
    <property type="evidence" value="ECO:0007669"/>
    <property type="project" value="UniProtKB-UniRule"/>
</dbReference>
<keyword evidence="9 10" id="KW-0119">Carbohydrate metabolism</keyword>
<dbReference type="UniPathway" id="UPA00865">
    <property type="reaction ID" value="UER00834"/>
</dbReference>
<feature type="active site" description="Nucleophile" evidence="10">
    <location>
        <position position="13"/>
    </location>
</feature>
<evidence type="ECO:0000256" key="6">
    <source>
        <dbReference type="ARBA" id="ARBA00022723"/>
    </source>
</evidence>
<dbReference type="InterPro" id="IPR036412">
    <property type="entry name" value="HAD-like_sf"/>
</dbReference>
<dbReference type="STRING" id="1300342.I596_2146"/>
<reference evidence="11 12" key="1">
    <citation type="submission" date="2016-04" db="EMBL/GenBank/DDBJ databases">
        <title>Complete genome sequence of Dokdonella koreensis DS-123T.</title>
        <authorList>
            <person name="Kim J.F."/>
            <person name="Lee H."/>
            <person name="Kwak M.-J."/>
        </authorList>
    </citation>
    <scope>NUCLEOTIDE SEQUENCE [LARGE SCALE GENOMIC DNA]</scope>
    <source>
        <strain evidence="11 12">DS-123</strain>
    </source>
</reference>
<dbReference type="InterPro" id="IPR041492">
    <property type="entry name" value="HAD_2"/>
</dbReference>
<dbReference type="KEGG" id="dko:I596_2146"/>
<dbReference type="Proteomes" id="UP000076830">
    <property type="component" value="Chromosome"/>
</dbReference>
<dbReference type="SFLD" id="SFLDS00003">
    <property type="entry name" value="Haloacid_Dehalogenase"/>
    <property type="match status" value="1"/>
</dbReference>
<keyword evidence="12" id="KW-1185">Reference proteome</keyword>
<dbReference type="EMBL" id="CP015249">
    <property type="protein sequence ID" value="ANB18159.1"/>
    <property type="molecule type" value="Genomic_DNA"/>
</dbReference>
<dbReference type="GO" id="GO:0046872">
    <property type="term" value="F:metal ion binding"/>
    <property type="evidence" value="ECO:0007669"/>
    <property type="project" value="UniProtKB-KW"/>
</dbReference>
<dbReference type="RefSeq" id="WP_067647193.1">
    <property type="nucleotide sequence ID" value="NZ_CP015249.1"/>
</dbReference>
<feature type="binding site" evidence="10">
    <location>
        <position position="13"/>
    </location>
    <ligand>
        <name>Mg(2+)</name>
        <dbReference type="ChEBI" id="CHEBI:18420"/>
    </ligand>
</feature>
<evidence type="ECO:0000313" key="11">
    <source>
        <dbReference type="EMBL" id="ANB18159.1"/>
    </source>
</evidence>
<dbReference type="PRINTS" id="PR00413">
    <property type="entry name" value="HADHALOGNASE"/>
</dbReference>
<evidence type="ECO:0000256" key="4">
    <source>
        <dbReference type="ARBA" id="ARBA00006171"/>
    </source>
</evidence>
<dbReference type="EC" id="3.1.3.18" evidence="5 10"/>
<evidence type="ECO:0000313" key="12">
    <source>
        <dbReference type="Proteomes" id="UP000076830"/>
    </source>
</evidence>
<gene>
    <name evidence="11" type="ORF">I596_2146</name>
</gene>
<proteinExistence type="inferred from homology"/>
<dbReference type="InterPro" id="IPR037512">
    <property type="entry name" value="PGPase_prok"/>
</dbReference>
<dbReference type="SUPFAM" id="SSF56784">
    <property type="entry name" value="HAD-like"/>
    <property type="match status" value="1"/>
</dbReference>
<comment type="catalytic activity">
    <reaction evidence="1 10">
        <text>2-phosphoglycolate + H2O = glycolate + phosphate</text>
        <dbReference type="Rhea" id="RHEA:14369"/>
        <dbReference type="ChEBI" id="CHEBI:15377"/>
        <dbReference type="ChEBI" id="CHEBI:29805"/>
        <dbReference type="ChEBI" id="CHEBI:43474"/>
        <dbReference type="ChEBI" id="CHEBI:58033"/>
        <dbReference type="EC" id="3.1.3.18"/>
    </reaction>
</comment>
<feature type="binding site" evidence="10">
    <location>
        <position position="171"/>
    </location>
    <ligand>
        <name>Mg(2+)</name>
        <dbReference type="ChEBI" id="CHEBI:18420"/>
    </ligand>
</feature>
<evidence type="ECO:0000256" key="9">
    <source>
        <dbReference type="ARBA" id="ARBA00023277"/>
    </source>
</evidence>
<comment type="cofactor">
    <cofactor evidence="2 10">
        <name>Mg(2+)</name>
        <dbReference type="ChEBI" id="CHEBI:18420"/>
    </cofactor>
</comment>
<dbReference type="GO" id="GO:0005829">
    <property type="term" value="C:cytosol"/>
    <property type="evidence" value="ECO:0007669"/>
    <property type="project" value="TreeGrafter"/>
</dbReference>
<protein>
    <recommendedName>
        <fullName evidence="5 10">Phosphoglycolate phosphatase</fullName>
        <shortName evidence="10">PGP</shortName>
        <shortName evidence="10">PGPase</shortName>
        <ecNumber evidence="5 10">3.1.3.18</ecNumber>
    </recommendedName>
</protein>
<keyword evidence="6 10" id="KW-0479">Metal-binding</keyword>
<dbReference type="PATRIC" id="fig|1300342.3.peg.2091"/>
<dbReference type="InterPro" id="IPR050155">
    <property type="entry name" value="HAD-like_hydrolase_sf"/>
</dbReference>
<organism evidence="11 12">
    <name type="scientific">Dokdonella koreensis DS-123</name>
    <dbReference type="NCBI Taxonomy" id="1300342"/>
    <lineage>
        <taxon>Bacteria</taxon>
        <taxon>Pseudomonadati</taxon>
        <taxon>Pseudomonadota</taxon>
        <taxon>Gammaproteobacteria</taxon>
        <taxon>Lysobacterales</taxon>
        <taxon>Rhodanobacteraceae</taxon>
        <taxon>Dokdonella</taxon>
    </lineage>
</organism>
<name>A0A160DUL9_9GAMM</name>
<dbReference type="NCBIfam" id="TIGR01449">
    <property type="entry name" value="PGP_bact"/>
    <property type="match status" value="1"/>
</dbReference>
<dbReference type="Gene3D" id="1.10.150.240">
    <property type="entry name" value="Putative phosphatase, domain 2"/>
    <property type="match status" value="1"/>
</dbReference>
<comment type="pathway">
    <text evidence="3 10">Organic acid metabolism; glycolate biosynthesis; glycolate from 2-phosphoglycolate: step 1/1.</text>
</comment>
<dbReference type="AlphaFoldDB" id="A0A160DUL9"/>
<dbReference type="PANTHER" id="PTHR43434">
    <property type="entry name" value="PHOSPHOGLYCOLATE PHOSPHATASE"/>
    <property type="match status" value="1"/>
</dbReference>
<evidence type="ECO:0000256" key="2">
    <source>
        <dbReference type="ARBA" id="ARBA00001946"/>
    </source>
</evidence>
<dbReference type="HAMAP" id="MF_00495">
    <property type="entry name" value="GPH_hydrolase_bact"/>
    <property type="match status" value="1"/>
</dbReference>
<dbReference type="InterPro" id="IPR006439">
    <property type="entry name" value="HAD-SF_hydro_IA"/>
</dbReference>
<dbReference type="GO" id="GO:0006281">
    <property type="term" value="P:DNA repair"/>
    <property type="evidence" value="ECO:0007669"/>
    <property type="project" value="TreeGrafter"/>
</dbReference>